<dbReference type="InterPro" id="IPR051915">
    <property type="entry name" value="Cellulose_Degrad_GH3"/>
</dbReference>
<dbReference type="PROSITE" id="PS00775">
    <property type="entry name" value="GLYCOSYL_HYDROL_F3"/>
    <property type="match status" value="1"/>
</dbReference>
<dbReference type="Proteomes" id="UP001597112">
    <property type="component" value="Unassembled WGS sequence"/>
</dbReference>
<feature type="domain" description="Fibronectin type III-like" evidence="8">
    <location>
        <begin position="663"/>
        <end position="732"/>
    </location>
</feature>
<keyword evidence="10" id="KW-1185">Reference proteome</keyword>
<dbReference type="Pfam" id="PF01915">
    <property type="entry name" value="Glyco_hydro_3_C"/>
    <property type="match status" value="1"/>
</dbReference>
<evidence type="ECO:0000259" key="8">
    <source>
        <dbReference type="SMART" id="SM01217"/>
    </source>
</evidence>
<dbReference type="Gene3D" id="3.20.20.300">
    <property type="entry name" value="Glycoside hydrolase, family 3, N-terminal domain"/>
    <property type="match status" value="1"/>
</dbReference>
<dbReference type="InterPro" id="IPR019800">
    <property type="entry name" value="Glyco_hydro_3_AS"/>
</dbReference>
<evidence type="ECO:0000256" key="2">
    <source>
        <dbReference type="ARBA" id="ARBA00005336"/>
    </source>
</evidence>
<dbReference type="InterPro" id="IPR013783">
    <property type="entry name" value="Ig-like_fold"/>
</dbReference>
<comment type="catalytic activity">
    <reaction evidence="1">
        <text>Hydrolysis of terminal, non-reducing beta-D-glucosyl residues with release of beta-D-glucose.</text>
        <dbReference type="EC" id="3.2.1.21"/>
    </reaction>
</comment>
<dbReference type="PANTHER" id="PTHR30620">
    <property type="entry name" value="PERIPLASMIC BETA-GLUCOSIDASE-RELATED"/>
    <property type="match status" value="1"/>
</dbReference>
<evidence type="ECO:0000256" key="3">
    <source>
        <dbReference type="ARBA" id="ARBA00012744"/>
    </source>
</evidence>
<dbReference type="Gene3D" id="2.60.40.10">
    <property type="entry name" value="Immunoglobulins"/>
    <property type="match status" value="1"/>
</dbReference>
<evidence type="ECO:0000256" key="1">
    <source>
        <dbReference type="ARBA" id="ARBA00000448"/>
    </source>
</evidence>
<dbReference type="SUPFAM" id="SSF52279">
    <property type="entry name" value="Beta-D-glucan exohydrolase, C-terminal domain"/>
    <property type="match status" value="1"/>
</dbReference>
<dbReference type="InterPro" id="IPR017853">
    <property type="entry name" value="GH"/>
</dbReference>
<dbReference type="EMBL" id="JBHTKA010000016">
    <property type="protein sequence ID" value="MFD1003633.1"/>
    <property type="molecule type" value="Genomic_DNA"/>
</dbReference>
<dbReference type="PRINTS" id="PR00133">
    <property type="entry name" value="GLHYDRLASE3"/>
</dbReference>
<name>A0ABW3KE56_9BACT</name>
<dbReference type="RefSeq" id="WP_377586532.1">
    <property type="nucleotide sequence ID" value="NZ_JBHTKA010000016.1"/>
</dbReference>
<comment type="similarity">
    <text evidence="2 7">Belongs to the glycosyl hydrolase 3 family.</text>
</comment>
<keyword evidence="6 7" id="KW-0326">Glycosidase</keyword>
<sequence>MKRIYILILAATLIFTGCKKEGNTSSSGSDRYDARVDSLLSIMTLEEKIGQLTLFTSDYDVTGPTIREGYKDDIKAGKVGAIFNAFGADYTRKLQEIAVKETRLHIPLLFGYDVVHGHRTIFPIPLGESSSWDLGIMEQSARIAAEEASAEGLHWTFAPMCDIARDPRWGRMAEGAGEDTYLGSRIAEARVKGFQGKGIGELNSVLACVKHFAAYGAAQAGRDYHTTDMSDRVLREVYLPPYKAAVDAGAATVMTSFNELDGIPATGNKYLMTDILRKEWNFTGFVVTDYTSIMELIPHGIAEDTASAAALALEAGVDMDMQAGFYNDALEKLVKDGKLKESLIDDAVRRILKKKFELGLFEDPYRYSNAEREKATVMKKEFLDAARDGARKSIVLLKNEQNVLPLSKNTKRIAVIGPLANARKEMIGSWSAAGDWTKAVTLLEGIKAAVSPATQVLYAKGCNINDDTTQYIAQAVQVAKQADVVVLSIGEAALMTGEAASRTSLNLPGVQQQLVEAIQKTGKPVVVVLSNGRPLTINWIDKNIPAIVETWFLGTQAGYAMADVLFGDYNPSAKLTVTFPRAIGQVPIYYSMKNTGRPMDANNKYTSKYLDESNEALYPFGYGLSYTTFSYGDVILSNKQISQQDELTVACKVTNTGKLAGEEVVQLYIRDMVGSVTRPVKELKNFQKILLQPGESKDISFTLTQHDLSFFRKDMSFGVEPGKFEVYVGGNSRDVKTAGFVLQ</sequence>
<keyword evidence="5 7" id="KW-0378">Hydrolase</keyword>
<evidence type="ECO:0000256" key="4">
    <source>
        <dbReference type="ARBA" id="ARBA00022729"/>
    </source>
</evidence>
<dbReference type="InterPro" id="IPR036962">
    <property type="entry name" value="Glyco_hydro_3_N_sf"/>
</dbReference>
<evidence type="ECO:0000313" key="9">
    <source>
        <dbReference type="EMBL" id="MFD1003633.1"/>
    </source>
</evidence>
<protein>
    <recommendedName>
        <fullName evidence="3">beta-glucosidase</fullName>
        <ecNumber evidence="3">3.2.1.21</ecNumber>
    </recommendedName>
</protein>
<dbReference type="NCBIfam" id="NF011678">
    <property type="entry name" value="PRK15098.1"/>
    <property type="match status" value="1"/>
</dbReference>
<dbReference type="InterPro" id="IPR036881">
    <property type="entry name" value="Glyco_hydro_3_C_sf"/>
</dbReference>
<organism evidence="9 10">
    <name type="scientific">Ohtaekwangia kribbensis</name>
    <dbReference type="NCBI Taxonomy" id="688913"/>
    <lineage>
        <taxon>Bacteria</taxon>
        <taxon>Pseudomonadati</taxon>
        <taxon>Bacteroidota</taxon>
        <taxon>Cytophagia</taxon>
        <taxon>Cytophagales</taxon>
        <taxon>Fulvivirgaceae</taxon>
        <taxon>Ohtaekwangia</taxon>
    </lineage>
</organism>
<dbReference type="InterPro" id="IPR002772">
    <property type="entry name" value="Glyco_hydro_3_C"/>
</dbReference>
<dbReference type="PANTHER" id="PTHR30620:SF16">
    <property type="entry name" value="LYSOSOMAL BETA GLUCOSIDASE"/>
    <property type="match status" value="1"/>
</dbReference>
<dbReference type="Pfam" id="PF14310">
    <property type="entry name" value="Fn3-like"/>
    <property type="match status" value="1"/>
</dbReference>
<accession>A0ABW3KE56</accession>
<dbReference type="InterPro" id="IPR026891">
    <property type="entry name" value="Fn3-like"/>
</dbReference>
<dbReference type="SUPFAM" id="SSF51445">
    <property type="entry name" value="(Trans)glycosidases"/>
    <property type="match status" value="1"/>
</dbReference>
<gene>
    <name evidence="9" type="primary">bglX</name>
    <name evidence="9" type="ORF">ACFQ21_30185</name>
</gene>
<evidence type="ECO:0000256" key="6">
    <source>
        <dbReference type="ARBA" id="ARBA00023295"/>
    </source>
</evidence>
<dbReference type="InterPro" id="IPR001764">
    <property type="entry name" value="Glyco_hydro_3_N"/>
</dbReference>
<dbReference type="GO" id="GO:0008422">
    <property type="term" value="F:beta-glucosidase activity"/>
    <property type="evidence" value="ECO:0007669"/>
    <property type="project" value="UniProtKB-EC"/>
</dbReference>
<dbReference type="Pfam" id="PF00933">
    <property type="entry name" value="Glyco_hydro_3"/>
    <property type="match status" value="1"/>
</dbReference>
<evidence type="ECO:0000256" key="7">
    <source>
        <dbReference type="RuleBase" id="RU361161"/>
    </source>
</evidence>
<keyword evidence="4" id="KW-0732">Signal</keyword>
<dbReference type="EC" id="3.2.1.21" evidence="3"/>
<proteinExistence type="inferred from homology"/>
<reference evidence="10" key="1">
    <citation type="journal article" date="2019" name="Int. J. Syst. Evol. Microbiol.">
        <title>The Global Catalogue of Microorganisms (GCM) 10K type strain sequencing project: providing services to taxonomists for standard genome sequencing and annotation.</title>
        <authorList>
            <consortium name="The Broad Institute Genomics Platform"/>
            <consortium name="The Broad Institute Genome Sequencing Center for Infectious Disease"/>
            <person name="Wu L."/>
            <person name="Ma J."/>
        </authorList>
    </citation>
    <scope>NUCLEOTIDE SEQUENCE [LARGE SCALE GENOMIC DNA]</scope>
    <source>
        <strain evidence="10">CCUG 58938</strain>
    </source>
</reference>
<dbReference type="SMART" id="SM01217">
    <property type="entry name" value="Fn3_like"/>
    <property type="match status" value="1"/>
</dbReference>
<evidence type="ECO:0000256" key="5">
    <source>
        <dbReference type="ARBA" id="ARBA00022801"/>
    </source>
</evidence>
<comment type="caution">
    <text evidence="9">The sequence shown here is derived from an EMBL/GenBank/DDBJ whole genome shotgun (WGS) entry which is preliminary data.</text>
</comment>
<evidence type="ECO:0000313" key="10">
    <source>
        <dbReference type="Proteomes" id="UP001597112"/>
    </source>
</evidence>
<dbReference type="PROSITE" id="PS51257">
    <property type="entry name" value="PROKAR_LIPOPROTEIN"/>
    <property type="match status" value="1"/>
</dbReference>
<dbReference type="Gene3D" id="3.40.50.1700">
    <property type="entry name" value="Glycoside hydrolase family 3 C-terminal domain"/>
    <property type="match status" value="1"/>
</dbReference>